<evidence type="ECO:0000313" key="2">
    <source>
        <dbReference type="Proteomes" id="UP001597641"/>
    </source>
</evidence>
<sequence length="69" mass="7510">MKKLFFVSAVVLGSIGLYSCDGGGATSEEGTVVDRDTTVSELEVERTTMDIDTSMNTETETIELENEEQ</sequence>
<reference evidence="2" key="1">
    <citation type="journal article" date="2019" name="Int. J. Syst. Evol. Microbiol.">
        <title>The Global Catalogue of Microorganisms (GCM) 10K type strain sequencing project: providing services to taxonomists for standard genome sequencing and annotation.</title>
        <authorList>
            <consortium name="The Broad Institute Genomics Platform"/>
            <consortium name="The Broad Institute Genome Sequencing Center for Infectious Disease"/>
            <person name="Wu L."/>
            <person name="Ma J."/>
        </authorList>
    </citation>
    <scope>NUCLEOTIDE SEQUENCE [LARGE SCALE GENOMIC DNA]</scope>
    <source>
        <strain evidence="2">KCTC 23984</strain>
    </source>
</reference>
<proteinExistence type="predicted"/>
<name>A0ABW6BY76_9BACT</name>
<keyword evidence="2" id="KW-1185">Reference proteome</keyword>
<dbReference type="RefSeq" id="WP_377488749.1">
    <property type="nucleotide sequence ID" value="NZ_JBHUOX010000019.1"/>
</dbReference>
<organism evidence="1 2">
    <name type="scientific">Pontibacter toksunensis</name>
    <dbReference type="NCBI Taxonomy" id="1332631"/>
    <lineage>
        <taxon>Bacteria</taxon>
        <taxon>Pseudomonadati</taxon>
        <taxon>Bacteroidota</taxon>
        <taxon>Cytophagia</taxon>
        <taxon>Cytophagales</taxon>
        <taxon>Hymenobacteraceae</taxon>
        <taxon>Pontibacter</taxon>
    </lineage>
</organism>
<dbReference type="Proteomes" id="UP001597641">
    <property type="component" value="Unassembled WGS sequence"/>
</dbReference>
<protein>
    <submittedName>
        <fullName evidence="1">Uncharacterized protein</fullName>
    </submittedName>
</protein>
<accession>A0ABW6BY76</accession>
<evidence type="ECO:0000313" key="1">
    <source>
        <dbReference type="EMBL" id="MFD3002750.1"/>
    </source>
</evidence>
<comment type="caution">
    <text evidence="1">The sequence shown here is derived from an EMBL/GenBank/DDBJ whole genome shotgun (WGS) entry which is preliminary data.</text>
</comment>
<gene>
    <name evidence="1" type="ORF">ACFS7Z_20430</name>
</gene>
<dbReference type="EMBL" id="JBHUOX010000019">
    <property type="protein sequence ID" value="MFD3002750.1"/>
    <property type="molecule type" value="Genomic_DNA"/>
</dbReference>
<dbReference type="PROSITE" id="PS51257">
    <property type="entry name" value="PROKAR_LIPOPROTEIN"/>
    <property type="match status" value="1"/>
</dbReference>